<reference evidence="2 3" key="1">
    <citation type="submission" date="2017-12" db="EMBL/GenBank/DDBJ databases">
        <title>Comparative genomics of Botrytis spp.</title>
        <authorList>
            <person name="Valero-Jimenez C.A."/>
            <person name="Tapia P."/>
            <person name="Veloso J."/>
            <person name="Silva-Moreno E."/>
            <person name="Staats M."/>
            <person name="Valdes J.H."/>
            <person name="Van Kan J.A.L."/>
        </authorList>
    </citation>
    <scope>NUCLEOTIDE SEQUENCE [LARGE SCALE GENOMIC DNA]</scope>
    <source>
        <strain evidence="2 3">Bh0001</strain>
    </source>
</reference>
<dbReference type="Proteomes" id="UP000297814">
    <property type="component" value="Unassembled WGS sequence"/>
</dbReference>
<keyword evidence="3" id="KW-1185">Reference proteome</keyword>
<name>A0A4Z1GR51_9HELO</name>
<evidence type="ECO:0000313" key="3">
    <source>
        <dbReference type="Proteomes" id="UP000297814"/>
    </source>
</evidence>
<feature type="region of interest" description="Disordered" evidence="1">
    <location>
        <begin position="18"/>
        <end position="39"/>
    </location>
</feature>
<dbReference type="EMBL" id="PQXK01000084">
    <property type="protein sequence ID" value="TGO38009.1"/>
    <property type="molecule type" value="Genomic_DNA"/>
</dbReference>
<protein>
    <submittedName>
        <fullName evidence="2">Uncharacterized protein</fullName>
    </submittedName>
</protein>
<organism evidence="2 3">
    <name type="scientific">Botrytis hyacinthi</name>
    <dbReference type="NCBI Taxonomy" id="278943"/>
    <lineage>
        <taxon>Eukaryota</taxon>
        <taxon>Fungi</taxon>
        <taxon>Dikarya</taxon>
        <taxon>Ascomycota</taxon>
        <taxon>Pezizomycotina</taxon>
        <taxon>Leotiomycetes</taxon>
        <taxon>Helotiales</taxon>
        <taxon>Sclerotiniaceae</taxon>
        <taxon>Botrytis</taxon>
    </lineage>
</organism>
<dbReference type="AlphaFoldDB" id="A0A4Z1GR51"/>
<sequence>MSFLRWLRTAVSPSEPCATVSQYSSTTSAHSPTSDANTNEISLDQCSAKLDSSQSLDNQAVADSEQHISEDITGEPTTEPKRVQSPNLHLMDREHSIQDNSNQRTANYNPSHHDKIARIVLAGDVVPLSRVTEYIKSCRKQEGGDDGNAIGCAPGHTCGKPSQV</sequence>
<accession>A0A4Z1GR51</accession>
<evidence type="ECO:0000256" key="1">
    <source>
        <dbReference type="SAM" id="MobiDB-lite"/>
    </source>
</evidence>
<gene>
    <name evidence="2" type="ORF">BHYA_0084g00410</name>
</gene>
<evidence type="ECO:0000313" key="2">
    <source>
        <dbReference type="EMBL" id="TGO38009.1"/>
    </source>
</evidence>
<comment type="caution">
    <text evidence="2">The sequence shown here is derived from an EMBL/GenBank/DDBJ whole genome shotgun (WGS) entry which is preliminary data.</text>
</comment>
<feature type="region of interest" description="Disordered" evidence="1">
    <location>
        <begin position="52"/>
        <end position="83"/>
    </location>
</feature>
<proteinExistence type="predicted"/>
<feature type="compositionally biased region" description="Polar residues" evidence="1">
    <location>
        <begin position="19"/>
        <end position="39"/>
    </location>
</feature>